<dbReference type="RefSeq" id="WP_311426806.1">
    <property type="nucleotide sequence ID" value="NZ_JAVRIA010000002.1"/>
</dbReference>
<keyword evidence="6" id="KW-1185">Reference proteome</keyword>
<dbReference type="EMBL" id="JAVRIA010000002">
    <property type="protein sequence ID" value="MDT0558035.1"/>
    <property type="molecule type" value="Genomic_DNA"/>
</dbReference>
<dbReference type="SUPFAM" id="SSF111384">
    <property type="entry name" value="OmpH-like"/>
    <property type="match status" value="1"/>
</dbReference>
<proteinExistence type="inferred from homology"/>
<comment type="caution">
    <text evidence="5">The sequence shown here is derived from an EMBL/GenBank/DDBJ whole genome shotgun (WGS) entry which is preliminary data.</text>
</comment>
<dbReference type="SMART" id="SM00935">
    <property type="entry name" value="OmpH"/>
    <property type="match status" value="1"/>
</dbReference>
<dbReference type="InterPro" id="IPR024930">
    <property type="entry name" value="Skp_dom_sf"/>
</dbReference>
<feature type="coiled-coil region" evidence="3">
    <location>
        <begin position="60"/>
        <end position="96"/>
    </location>
</feature>
<evidence type="ECO:0000256" key="2">
    <source>
        <dbReference type="ARBA" id="ARBA00022729"/>
    </source>
</evidence>
<organism evidence="5 6">
    <name type="scientific">Microcosmobacter mediterraneus</name>
    <dbReference type="NCBI Taxonomy" id="3075607"/>
    <lineage>
        <taxon>Bacteria</taxon>
        <taxon>Pseudomonadati</taxon>
        <taxon>Bacteroidota</taxon>
        <taxon>Flavobacteriia</taxon>
        <taxon>Flavobacteriales</taxon>
        <taxon>Flavobacteriaceae</taxon>
        <taxon>Microcosmobacter</taxon>
    </lineage>
</organism>
<dbReference type="InterPro" id="IPR005632">
    <property type="entry name" value="Chaperone_Skp"/>
</dbReference>
<feature type="signal peptide" evidence="4">
    <location>
        <begin position="1"/>
        <end position="21"/>
    </location>
</feature>
<dbReference type="Gene3D" id="3.30.910.20">
    <property type="entry name" value="Skp domain"/>
    <property type="match status" value="1"/>
</dbReference>
<accession>A0ABU2YIN2</accession>
<comment type="similarity">
    <text evidence="1">Belongs to the Skp family.</text>
</comment>
<keyword evidence="2 4" id="KW-0732">Signal</keyword>
<dbReference type="PANTHER" id="PTHR35089:SF1">
    <property type="entry name" value="CHAPERONE PROTEIN SKP"/>
    <property type="match status" value="1"/>
</dbReference>
<evidence type="ECO:0000313" key="6">
    <source>
        <dbReference type="Proteomes" id="UP001259492"/>
    </source>
</evidence>
<evidence type="ECO:0000256" key="3">
    <source>
        <dbReference type="SAM" id="Coils"/>
    </source>
</evidence>
<dbReference type="Pfam" id="PF03938">
    <property type="entry name" value="OmpH"/>
    <property type="match status" value="1"/>
</dbReference>
<reference evidence="5 6" key="1">
    <citation type="submission" date="2023-09" db="EMBL/GenBank/DDBJ databases">
        <authorList>
            <person name="Rey-Velasco X."/>
        </authorList>
    </citation>
    <scope>NUCLEOTIDE SEQUENCE [LARGE SCALE GENOMIC DNA]</scope>
    <source>
        <strain evidence="5 6">W332</strain>
    </source>
</reference>
<name>A0ABU2YIN2_9FLAO</name>
<sequence length="173" mass="20090">MKNLIIIVALAFSFFSCQQQAKIGFVDNGKVINAYQEKKDVEGKYKQKDETFQKRRDSMISAYRLEYQEAQLKASKLRNQAQLQELSSEIQQKENLLTQKIQFEQQQMQQAFNAEIDSVLSKVRTFVDDYGKRNGYTYILGKNEAGSVMYGKEEQDISQAIIDELNANYKKKE</sequence>
<evidence type="ECO:0000256" key="4">
    <source>
        <dbReference type="SAM" id="SignalP"/>
    </source>
</evidence>
<evidence type="ECO:0000256" key="1">
    <source>
        <dbReference type="ARBA" id="ARBA00009091"/>
    </source>
</evidence>
<keyword evidence="3" id="KW-0175">Coiled coil</keyword>
<dbReference type="Proteomes" id="UP001259492">
    <property type="component" value="Unassembled WGS sequence"/>
</dbReference>
<gene>
    <name evidence="5" type="ORF">RM697_05230</name>
</gene>
<evidence type="ECO:0000313" key="5">
    <source>
        <dbReference type="EMBL" id="MDT0558035.1"/>
    </source>
</evidence>
<feature type="chain" id="PRO_5047533584" evidence="4">
    <location>
        <begin position="22"/>
        <end position="173"/>
    </location>
</feature>
<dbReference type="PROSITE" id="PS51257">
    <property type="entry name" value="PROKAR_LIPOPROTEIN"/>
    <property type="match status" value="1"/>
</dbReference>
<dbReference type="PANTHER" id="PTHR35089">
    <property type="entry name" value="CHAPERONE PROTEIN SKP"/>
    <property type="match status" value="1"/>
</dbReference>
<protein>
    <submittedName>
        <fullName evidence="5">OmpH family outer membrane protein</fullName>
    </submittedName>
</protein>